<sequence length="115" mass="13510">MNRPLASTVNDKLELQECLEHGRIAKFSKVRTITTRSNSIKQGKDQHFPVFMNEKEDILWCTEMERVFGFPVHYTDVSNMSRLARQRLLGRSWSVPVIRHLFAPLKEYFACVLIR</sequence>
<evidence type="ECO:0000313" key="1">
    <source>
        <dbReference type="Ensembl" id="ENSCPOP00000021691.1"/>
    </source>
</evidence>
<name>A0A286X8D0_CAVPO</name>
<dbReference type="FunFam" id="3.40.50.150:FF:000011">
    <property type="entry name" value="DNA methyltransferase 3 alpha"/>
    <property type="match status" value="1"/>
</dbReference>
<dbReference type="Gene3D" id="2.20.70.90">
    <property type="match status" value="1"/>
</dbReference>
<proteinExistence type="predicted"/>
<dbReference type="InterPro" id="IPR029063">
    <property type="entry name" value="SAM-dependent_MTases_sf"/>
</dbReference>
<reference evidence="2" key="1">
    <citation type="journal article" date="2011" name="Nature">
        <title>A high-resolution map of human evolutionary constraint using 29 mammals.</title>
        <authorList>
            <person name="Lindblad-Toh K."/>
            <person name="Garber M."/>
            <person name="Zuk O."/>
            <person name="Lin M.F."/>
            <person name="Parker B.J."/>
            <person name="Washietl S."/>
            <person name="Kheradpour P."/>
            <person name="Ernst J."/>
            <person name="Jordan G."/>
            <person name="Mauceli E."/>
            <person name="Ward L.D."/>
            <person name="Lowe C.B."/>
            <person name="Holloway A.K."/>
            <person name="Clamp M."/>
            <person name="Gnerre S."/>
            <person name="Alfoldi J."/>
            <person name="Beal K."/>
            <person name="Chang J."/>
            <person name="Clawson H."/>
            <person name="Cuff J."/>
            <person name="Di Palma F."/>
            <person name="Fitzgerald S."/>
            <person name="Flicek P."/>
            <person name="Guttman M."/>
            <person name="Hubisz M.J."/>
            <person name="Jaffe D.B."/>
            <person name="Jungreis I."/>
            <person name="Kent W.J."/>
            <person name="Kostka D."/>
            <person name="Lara M."/>
            <person name="Martins A.L."/>
            <person name="Massingham T."/>
            <person name="Moltke I."/>
            <person name="Raney B.J."/>
            <person name="Rasmussen M.D."/>
            <person name="Robinson J."/>
            <person name="Stark A."/>
            <person name="Vilella A.J."/>
            <person name="Wen J."/>
            <person name="Xie X."/>
            <person name="Zody M.C."/>
            <person name="Baldwin J."/>
            <person name="Bloom T."/>
            <person name="Chin C.W."/>
            <person name="Heiman D."/>
            <person name="Nicol R."/>
            <person name="Nusbaum C."/>
            <person name="Young S."/>
            <person name="Wilkinson J."/>
            <person name="Worley K.C."/>
            <person name="Kovar C.L."/>
            <person name="Muzny D.M."/>
            <person name="Gibbs R.A."/>
            <person name="Cree A."/>
            <person name="Dihn H.H."/>
            <person name="Fowler G."/>
            <person name="Jhangiani S."/>
            <person name="Joshi V."/>
            <person name="Lee S."/>
            <person name="Lewis L.R."/>
            <person name="Nazareth L.V."/>
            <person name="Okwuonu G."/>
            <person name="Santibanez J."/>
            <person name="Warren W.C."/>
            <person name="Mardis E.R."/>
            <person name="Weinstock G.M."/>
            <person name="Wilson R.K."/>
            <person name="Delehaunty K."/>
            <person name="Dooling D."/>
            <person name="Fronik C."/>
            <person name="Fulton L."/>
            <person name="Fulton B."/>
            <person name="Graves T."/>
            <person name="Minx P."/>
            <person name="Sodergren E."/>
            <person name="Birney E."/>
            <person name="Margulies E.H."/>
            <person name="Herrero J."/>
            <person name="Green E.D."/>
            <person name="Haussler D."/>
            <person name="Siepel A."/>
            <person name="Goldman N."/>
            <person name="Pollard K.S."/>
            <person name="Pedersen J.S."/>
            <person name="Lander E.S."/>
            <person name="Kellis M."/>
        </authorList>
    </citation>
    <scope>NUCLEOTIDE SEQUENCE [LARGE SCALE GENOMIC DNA]</scope>
    <source>
        <strain evidence="2">2N</strain>
    </source>
</reference>
<organism evidence="1 2">
    <name type="scientific">Cavia porcellus</name>
    <name type="common">Guinea pig</name>
    <dbReference type="NCBI Taxonomy" id="10141"/>
    <lineage>
        <taxon>Eukaryota</taxon>
        <taxon>Metazoa</taxon>
        <taxon>Chordata</taxon>
        <taxon>Craniata</taxon>
        <taxon>Vertebrata</taxon>
        <taxon>Euteleostomi</taxon>
        <taxon>Mammalia</taxon>
        <taxon>Eutheria</taxon>
        <taxon>Euarchontoglires</taxon>
        <taxon>Glires</taxon>
        <taxon>Rodentia</taxon>
        <taxon>Hystricomorpha</taxon>
        <taxon>Caviidae</taxon>
        <taxon>Cavia</taxon>
    </lineage>
</organism>
<accession>A0A286X8D0</accession>
<dbReference type="SUPFAM" id="SSF53335">
    <property type="entry name" value="S-adenosyl-L-methionine-dependent methyltransferases"/>
    <property type="match status" value="1"/>
</dbReference>
<dbReference type="EMBL" id="AAKN02023422">
    <property type="status" value="NOT_ANNOTATED_CDS"/>
    <property type="molecule type" value="Genomic_DNA"/>
</dbReference>
<evidence type="ECO:0000313" key="2">
    <source>
        <dbReference type="Proteomes" id="UP000005447"/>
    </source>
</evidence>
<dbReference type="EMBL" id="AAKN02023423">
    <property type="status" value="NOT_ANNOTATED_CDS"/>
    <property type="molecule type" value="Genomic_DNA"/>
</dbReference>
<dbReference type="GeneTree" id="ENSGT00940000155459"/>
<dbReference type="AlphaFoldDB" id="A0A286X8D0"/>
<dbReference type="Bgee" id="ENSCPOG00000020900">
    <property type="expression patterns" value="Expressed in pituitary gland and 12 other cell types or tissues"/>
</dbReference>
<protein>
    <submittedName>
        <fullName evidence="1">DNA methyltransferase 3 alpha</fullName>
    </submittedName>
</protein>
<reference evidence="1" key="3">
    <citation type="submission" date="2025-09" db="UniProtKB">
        <authorList>
            <consortium name="Ensembl"/>
        </authorList>
    </citation>
    <scope>IDENTIFICATION</scope>
    <source>
        <strain evidence="1">2N</strain>
    </source>
</reference>
<keyword evidence="2" id="KW-1185">Reference proteome</keyword>
<reference evidence="1" key="2">
    <citation type="submission" date="2025-08" db="UniProtKB">
        <authorList>
            <consortium name="Ensembl"/>
        </authorList>
    </citation>
    <scope>IDENTIFICATION</scope>
    <source>
        <strain evidence="1">2N</strain>
    </source>
</reference>
<dbReference type="Proteomes" id="UP000005447">
    <property type="component" value="Unassembled WGS sequence"/>
</dbReference>
<dbReference type="VEuPathDB" id="HostDB:ENSCPOG00000020900"/>
<dbReference type="Ensembl" id="ENSCPOT00000037790.1">
    <property type="protein sequence ID" value="ENSCPOP00000021691.1"/>
    <property type="gene ID" value="ENSCPOG00000020900.2"/>
</dbReference>
<gene>
    <name evidence="1" type="primary">DNMT3A</name>
</gene>